<dbReference type="PANTHER" id="PTHR43344:SF13">
    <property type="entry name" value="PHOSPHATASE RV3661-RELATED"/>
    <property type="match status" value="1"/>
</dbReference>
<dbReference type="NCBIfam" id="TIGR01488">
    <property type="entry name" value="HAD-SF-IB"/>
    <property type="match status" value="1"/>
</dbReference>
<comment type="caution">
    <text evidence="4">The sequence shown here is derived from an EMBL/GenBank/DDBJ whole genome shotgun (WGS) entry which is preliminary data.</text>
</comment>
<accession>A0A848H8S9</accession>
<dbReference type="Pfam" id="PF12710">
    <property type="entry name" value="HAD"/>
    <property type="match status" value="1"/>
</dbReference>
<evidence type="ECO:0000256" key="1">
    <source>
        <dbReference type="ARBA" id="ARBA00022723"/>
    </source>
</evidence>
<dbReference type="GO" id="GO:0046872">
    <property type="term" value="F:metal ion binding"/>
    <property type="evidence" value="ECO:0007669"/>
    <property type="project" value="UniProtKB-KW"/>
</dbReference>
<keyword evidence="2 4" id="KW-0378">Hydrolase</keyword>
<sequence length="223" mass="25529">MSKPKVALFDLDHTLLPLDSDYSWGEFTQQIGWTDPVRFKRRNDEFYAHYVAGTLDIHDYVRFAVEAMRERGEAAYREAHQRFMQDWILPLRPDAMELVREHQQAGDLVAIVTATNELVTAPIAAAFGVPELIAVQLERGKDGWITGEIAGVPSMREGKVVRVEAWLKQRGLDWLDVETTFYSDSTNDLPLLEQVDHPVATNPDARLRPIALERGWRILDLFQ</sequence>
<dbReference type="InterPro" id="IPR050582">
    <property type="entry name" value="HAD-like_SerB"/>
</dbReference>
<dbReference type="GO" id="GO:0016787">
    <property type="term" value="F:hydrolase activity"/>
    <property type="evidence" value="ECO:0007669"/>
    <property type="project" value="UniProtKB-KW"/>
</dbReference>
<proteinExistence type="predicted"/>
<dbReference type="InterPro" id="IPR036412">
    <property type="entry name" value="HAD-like_sf"/>
</dbReference>
<evidence type="ECO:0000313" key="4">
    <source>
        <dbReference type="EMBL" id="NML44943.1"/>
    </source>
</evidence>
<name>A0A848H8S9_9BURK</name>
<dbReference type="NCBIfam" id="TIGR01490">
    <property type="entry name" value="HAD-SF-IB-hyp1"/>
    <property type="match status" value="1"/>
</dbReference>
<dbReference type="RefSeq" id="WP_169419041.1">
    <property type="nucleotide sequence ID" value="NZ_JABBFX010000001.1"/>
</dbReference>
<keyword evidence="5" id="KW-1185">Reference proteome</keyword>
<evidence type="ECO:0000256" key="2">
    <source>
        <dbReference type="ARBA" id="ARBA00022801"/>
    </source>
</evidence>
<dbReference type="InterPro" id="IPR023214">
    <property type="entry name" value="HAD_sf"/>
</dbReference>
<dbReference type="Gene3D" id="3.40.50.1000">
    <property type="entry name" value="HAD superfamily/HAD-like"/>
    <property type="match status" value="1"/>
</dbReference>
<reference evidence="4 5" key="1">
    <citation type="submission" date="2020-04" db="EMBL/GenBank/DDBJ databases">
        <title>Ramlibacter sp. G-1-2-2 isolated from soil.</title>
        <authorList>
            <person name="Dahal R.H."/>
        </authorList>
    </citation>
    <scope>NUCLEOTIDE SEQUENCE [LARGE SCALE GENOMIC DNA]</scope>
    <source>
        <strain evidence="4 5">G-1-2-2</strain>
    </source>
</reference>
<dbReference type="SUPFAM" id="SSF56784">
    <property type="entry name" value="HAD-like"/>
    <property type="match status" value="1"/>
</dbReference>
<dbReference type="CDD" id="cd02612">
    <property type="entry name" value="HAD_PGPPase"/>
    <property type="match status" value="1"/>
</dbReference>
<organism evidence="4 5">
    <name type="scientific">Ramlibacter agri</name>
    <dbReference type="NCBI Taxonomy" id="2728837"/>
    <lineage>
        <taxon>Bacteria</taxon>
        <taxon>Pseudomonadati</taxon>
        <taxon>Pseudomonadota</taxon>
        <taxon>Betaproteobacteria</taxon>
        <taxon>Burkholderiales</taxon>
        <taxon>Comamonadaceae</taxon>
        <taxon>Ramlibacter</taxon>
    </lineage>
</organism>
<dbReference type="AlphaFoldDB" id="A0A848H8S9"/>
<dbReference type="Gene3D" id="1.20.1440.100">
    <property type="entry name" value="SG protein - dephosphorylation function"/>
    <property type="match status" value="1"/>
</dbReference>
<dbReference type="EMBL" id="JABBFX010000001">
    <property type="protein sequence ID" value="NML44943.1"/>
    <property type="molecule type" value="Genomic_DNA"/>
</dbReference>
<evidence type="ECO:0000313" key="5">
    <source>
        <dbReference type="Proteomes" id="UP000541185"/>
    </source>
</evidence>
<dbReference type="PANTHER" id="PTHR43344">
    <property type="entry name" value="PHOSPHOSERINE PHOSPHATASE"/>
    <property type="match status" value="1"/>
</dbReference>
<dbReference type="InterPro" id="IPR006385">
    <property type="entry name" value="HAD_hydro_SerB1"/>
</dbReference>
<evidence type="ECO:0000256" key="3">
    <source>
        <dbReference type="ARBA" id="ARBA00022842"/>
    </source>
</evidence>
<dbReference type="Proteomes" id="UP000541185">
    <property type="component" value="Unassembled WGS sequence"/>
</dbReference>
<keyword evidence="3" id="KW-0460">Magnesium</keyword>
<protein>
    <submittedName>
        <fullName evidence="4">HAD family hydrolase</fullName>
    </submittedName>
</protein>
<gene>
    <name evidence="4" type="ORF">HHL11_14385</name>
</gene>
<keyword evidence="1" id="KW-0479">Metal-binding</keyword>